<evidence type="ECO:0000256" key="1">
    <source>
        <dbReference type="ARBA" id="ARBA00004123"/>
    </source>
</evidence>
<evidence type="ECO:0008006" key="9">
    <source>
        <dbReference type="Google" id="ProtNLM"/>
    </source>
</evidence>
<keyword evidence="8" id="KW-1185">Reference proteome</keyword>
<comment type="subcellular location">
    <subcellularLocation>
        <location evidence="2">Cytoplasm</location>
        <location evidence="2">Stress granule</location>
    </subcellularLocation>
    <subcellularLocation>
        <location evidence="1">Nucleus</location>
    </subcellularLocation>
</comment>
<protein>
    <recommendedName>
        <fullName evidence="9">Protein FAM195A</fullName>
    </recommendedName>
</protein>
<dbReference type="InterPro" id="IPR029428">
    <property type="entry name" value="MCRIP"/>
</dbReference>
<comment type="similarity">
    <text evidence="3">Belongs to the MCRIP family.</text>
</comment>
<evidence type="ECO:0000256" key="6">
    <source>
        <dbReference type="SAM" id="MobiDB-lite"/>
    </source>
</evidence>
<dbReference type="EMBL" id="NEDP02001389">
    <property type="protein sequence ID" value="OWF53330.1"/>
    <property type="molecule type" value="Genomic_DNA"/>
</dbReference>
<gene>
    <name evidence="7" type="ORF">KP79_PYT05373</name>
</gene>
<keyword evidence="4" id="KW-0963">Cytoplasm</keyword>
<feature type="region of interest" description="Disordered" evidence="6">
    <location>
        <begin position="37"/>
        <end position="73"/>
    </location>
</feature>
<sequence>MYALSRGPSKIVASTRRGPATQLDNLEIKDTEKEPANGVIMSSPRPYFRRGGGNFQRSHNANGSQQESTSQIQHDELVRYVMHSWSKVRNEMEMSSRNSNQRDGGPVVYKDKMHNPSLQVHLVRRAKGACGMVQHQFVRLVSTINHLAPRASQVKLCILVQCLSSLYL</sequence>
<dbReference type="OrthoDB" id="9983138at2759"/>
<comment type="caution">
    <text evidence="7">The sequence shown here is derived from an EMBL/GenBank/DDBJ whole genome shotgun (WGS) entry which is preliminary data.</text>
</comment>
<evidence type="ECO:0000256" key="4">
    <source>
        <dbReference type="ARBA" id="ARBA00022490"/>
    </source>
</evidence>
<feature type="compositionally biased region" description="Polar residues" evidence="6">
    <location>
        <begin position="55"/>
        <end position="72"/>
    </location>
</feature>
<proteinExistence type="inferred from homology"/>
<dbReference type="Pfam" id="PF14799">
    <property type="entry name" value="FAM195"/>
    <property type="match status" value="1"/>
</dbReference>
<dbReference type="Proteomes" id="UP000242188">
    <property type="component" value="Unassembled WGS sequence"/>
</dbReference>
<evidence type="ECO:0000256" key="2">
    <source>
        <dbReference type="ARBA" id="ARBA00004210"/>
    </source>
</evidence>
<dbReference type="GO" id="GO:0005634">
    <property type="term" value="C:nucleus"/>
    <property type="evidence" value="ECO:0007669"/>
    <property type="project" value="UniProtKB-SubCell"/>
</dbReference>
<dbReference type="AlphaFoldDB" id="A0A210QX49"/>
<dbReference type="STRING" id="6573.A0A210QX49"/>
<reference evidence="7 8" key="1">
    <citation type="journal article" date="2017" name="Nat. Ecol. Evol.">
        <title>Scallop genome provides insights into evolution of bilaterian karyotype and development.</title>
        <authorList>
            <person name="Wang S."/>
            <person name="Zhang J."/>
            <person name="Jiao W."/>
            <person name="Li J."/>
            <person name="Xun X."/>
            <person name="Sun Y."/>
            <person name="Guo X."/>
            <person name="Huan P."/>
            <person name="Dong B."/>
            <person name="Zhang L."/>
            <person name="Hu X."/>
            <person name="Sun X."/>
            <person name="Wang J."/>
            <person name="Zhao C."/>
            <person name="Wang Y."/>
            <person name="Wang D."/>
            <person name="Huang X."/>
            <person name="Wang R."/>
            <person name="Lv J."/>
            <person name="Li Y."/>
            <person name="Zhang Z."/>
            <person name="Liu B."/>
            <person name="Lu W."/>
            <person name="Hui Y."/>
            <person name="Liang J."/>
            <person name="Zhou Z."/>
            <person name="Hou R."/>
            <person name="Li X."/>
            <person name="Liu Y."/>
            <person name="Li H."/>
            <person name="Ning X."/>
            <person name="Lin Y."/>
            <person name="Zhao L."/>
            <person name="Xing Q."/>
            <person name="Dou J."/>
            <person name="Li Y."/>
            <person name="Mao J."/>
            <person name="Guo H."/>
            <person name="Dou H."/>
            <person name="Li T."/>
            <person name="Mu C."/>
            <person name="Jiang W."/>
            <person name="Fu Q."/>
            <person name="Fu X."/>
            <person name="Miao Y."/>
            <person name="Liu J."/>
            <person name="Yu Q."/>
            <person name="Li R."/>
            <person name="Liao H."/>
            <person name="Li X."/>
            <person name="Kong Y."/>
            <person name="Jiang Z."/>
            <person name="Chourrout D."/>
            <person name="Li R."/>
            <person name="Bao Z."/>
        </authorList>
    </citation>
    <scope>NUCLEOTIDE SEQUENCE [LARGE SCALE GENOMIC DNA]</scope>
    <source>
        <strain evidence="7 8">PY_sf001</strain>
    </source>
</reference>
<dbReference type="GO" id="GO:0010494">
    <property type="term" value="C:cytoplasmic stress granule"/>
    <property type="evidence" value="ECO:0007669"/>
    <property type="project" value="UniProtKB-SubCell"/>
</dbReference>
<keyword evidence="5" id="KW-0539">Nucleus</keyword>
<evidence type="ECO:0000313" key="8">
    <source>
        <dbReference type="Proteomes" id="UP000242188"/>
    </source>
</evidence>
<evidence type="ECO:0000313" key="7">
    <source>
        <dbReference type="EMBL" id="OWF53330.1"/>
    </source>
</evidence>
<evidence type="ECO:0000256" key="5">
    <source>
        <dbReference type="ARBA" id="ARBA00023242"/>
    </source>
</evidence>
<organism evidence="7 8">
    <name type="scientific">Mizuhopecten yessoensis</name>
    <name type="common">Japanese scallop</name>
    <name type="synonym">Patinopecten yessoensis</name>
    <dbReference type="NCBI Taxonomy" id="6573"/>
    <lineage>
        <taxon>Eukaryota</taxon>
        <taxon>Metazoa</taxon>
        <taxon>Spiralia</taxon>
        <taxon>Lophotrochozoa</taxon>
        <taxon>Mollusca</taxon>
        <taxon>Bivalvia</taxon>
        <taxon>Autobranchia</taxon>
        <taxon>Pteriomorphia</taxon>
        <taxon>Pectinida</taxon>
        <taxon>Pectinoidea</taxon>
        <taxon>Pectinidae</taxon>
        <taxon>Mizuhopecten</taxon>
    </lineage>
</organism>
<name>A0A210QX49_MIZYE</name>
<accession>A0A210QX49</accession>
<evidence type="ECO:0000256" key="3">
    <source>
        <dbReference type="ARBA" id="ARBA00010821"/>
    </source>
</evidence>